<dbReference type="AlphaFoldDB" id="A0A550BTZ8"/>
<feature type="compositionally biased region" description="Acidic residues" evidence="2">
    <location>
        <begin position="95"/>
        <end position="108"/>
    </location>
</feature>
<reference evidence="3 4" key="1">
    <citation type="journal article" date="2019" name="New Phytol.">
        <title>Comparative genomics reveals unique wood-decay strategies and fruiting body development in the Schizophyllaceae.</title>
        <authorList>
            <person name="Almasi E."/>
            <person name="Sahu N."/>
            <person name="Krizsan K."/>
            <person name="Balint B."/>
            <person name="Kovacs G.M."/>
            <person name="Kiss B."/>
            <person name="Cseklye J."/>
            <person name="Drula E."/>
            <person name="Henrissat B."/>
            <person name="Nagy I."/>
            <person name="Chovatia M."/>
            <person name="Adam C."/>
            <person name="LaButti K."/>
            <person name="Lipzen A."/>
            <person name="Riley R."/>
            <person name="Grigoriev I.V."/>
            <person name="Nagy L.G."/>
        </authorList>
    </citation>
    <scope>NUCLEOTIDE SEQUENCE [LARGE SCALE GENOMIC DNA]</scope>
    <source>
        <strain evidence="3 4">NL-1724</strain>
    </source>
</reference>
<proteinExistence type="predicted"/>
<protein>
    <submittedName>
        <fullName evidence="3">Uncharacterized protein</fullName>
    </submittedName>
</protein>
<feature type="region of interest" description="Disordered" evidence="2">
    <location>
        <begin position="60"/>
        <end position="108"/>
    </location>
</feature>
<evidence type="ECO:0000313" key="3">
    <source>
        <dbReference type="EMBL" id="TRM56011.1"/>
    </source>
</evidence>
<feature type="coiled-coil region" evidence="1">
    <location>
        <begin position="23"/>
        <end position="57"/>
    </location>
</feature>
<dbReference type="Proteomes" id="UP000320762">
    <property type="component" value="Unassembled WGS sequence"/>
</dbReference>
<keyword evidence="1" id="KW-0175">Coiled coil</keyword>
<evidence type="ECO:0000256" key="1">
    <source>
        <dbReference type="SAM" id="Coils"/>
    </source>
</evidence>
<sequence length="108" mass="12302">MSASLVREDVCAECGKSKNAKDARQWQETCRKLERINQELVESNNRMQEELEWMRLQYETDTDEGDPTGMDTDDEENAVADADGGEENKVKAAEEDVEEHEMSDGEVE</sequence>
<comment type="caution">
    <text evidence="3">The sequence shown here is derived from an EMBL/GenBank/DDBJ whole genome shotgun (WGS) entry which is preliminary data.</text>
</comment>
<gene>
    <name evidence="3" type="ORF">BD626DRAFT_576170</name>
</gene>
<feature type="compositionally biased region" description="Acidic residues" evidence="2">
    <location>
        <begin position="60"/>
        <end position="78"/>
    </location>
</feature>
<accession>A0A550BTZ8</accession>
<organism evidence="3 4">
    <name type="scientific">Schizophyllum amplum</name>
    <dbReference type="NCBI Taxonomy" id="97359"/>
    <lineage>
        <taxon>Eukaryota</taxon>
        <taxon>Fungi</taxon>
        <taxon>Dikarya</taxon>
        <taxon>Basidiomycota</taxon>
        <taxon>Agaricomycotina</taxon>
        <taxon>Agaricomycetes</taxon>
        <taxon>Agaricomycetidae</taxon>
        <taxon>Agaricales</taxon>
        <taxon>Schizophyllaceae</taxon>
        <taxon>Schizophyllum</taxon>
    </lineage>
</organism>
<keyword evidence="4" id="KW-1185">Reference proteome</keyword>
<name>A0A550BTZ8_9AGAR</name>
<evidence type="ECO:0000313" key="4">
    <source>
        <dbReference type="Proteomes" id="UP000320762"/>
    </source>
</evidence>
<dbReference type="EMBL" id="VDMD01000082">
    <property type="protein sequence ID" value="TRM56011.1"/>
    <property type="molecule type" value="Genomic_DNA"/>
</dbReference>
<evidence type="ECO:0000256" key="2">
    <source>
        <dbReference type="SAM" id="MobiDB-lite"/>
    </source>
</evidence>